<dbReference type="NCBIfam" id="TIGR00778">
    <property type="entry name" value="ahpD_dom"/>
    <property type="match status" value="1"/>
</dbReference>
<keyword evidence="2" id="KW-0663">Pyridoxal phosphate</keyword>
<accession>A0ABP6Z3P2</accession>
<dbReference type="Gene3D" id="1.20.1290.10">
    <property type="entry name" value="AhpD-like"/>
    <property type="match status" value="2"/>
</dbReference>
<protein>
    <submittedName>
        <fullName evidence="5">Uncharacterized protein</fullName>
    </submittedName>
</protein>
<evidence type="ECO:0000259" key="4">
    <source>
        <dbReference type="Pfam" id="PF02627"/>
    </source>
</evidence>
<dbReference type="PANTHER" id="PTHR35446:SF2">
    <property type="entry name" value="CARBOXYMUCONOLACTONE DECARBOXYLASE-LIKE DOMAIN-CONTAINING PROTEIN"/>
    <property type="match status" value="1"/>
</dbReference>
<dbReference type="Pfam" id="PF00291">
    <property type="entry name" value="PALP"/>
    <property type="match status" value="1"/>
</dbReference>
<keyword evidence="6" id="KW-1185">Reference proteome</keyword>
<dbReference type="PANTHER" id="PTHR35446">
    <property type="entry name" value="SI:CH211-175M2.5"/>
    <property type="match status" value="1"/>
</dbReference>
<feature type="domain" description="Carboxymuconolactone decarboxylase-like" evidence="4">
    <location>
        <begin position="535"/>
        <end position="598"/>
    </location>
</feature>
<gene>
    <name evidence="5" type="ORF">GCM10022223_10730</name>
</gene>
<name>A0ABP6Z3P2_9ACTN</name>
<dbReference type="RefSeq" id="WP_231485801.1">
    <property type="nucleotide sequence ID" value="NZ_BAAAZO010000002.1"/>
</dbReference>
<sequence>MPETMHTQIDERAWVHRAVRVVGADAVRGGDTPLRVFPLPVTWGVHLYLKDESVHPTGSLKHRTARSLILFHLANGDIGPRTTLVDAGAGATVVSQAYFAQLLGLDFVAVVARDTPATDLDLIRRHGGRLHPVDDASAAPGTAQALGHRANWTFLDHRTTSSTMTDWQADDDLPGSIFRQMALEPHPEPAWIVVGARTGSTVASVGRHFRLRRHSTRLAVAAPQGPALARADEPVSGTLVDEIISVPDAQSLAATRILFERTGIRAGSATGTNLTAALRLVARMRAERITGSVVTIVTDDGRRETGTGEKNPYEMDLASARADLAPLTGDDPLSALATVREDVRAPTLALDDLVLRPVEERGLSRTDRLRIALRVAQVNQHTALTSRWATELGSDADPVADPERWSTLGPRTAAILAHAEQMALDPRDLGRDDMRNLTDLGLEAPQVVAVAQVVAYVSYLVRLLQGLEAVGHRPAPAGPLPPFTATLTPDQPEFPVYRWDPWVPPARVPGVEPGADSRTPAQWSPFYLTLLHDPAVLAERTALYNAIMTGSPHQAGTLDRAHRELAALATSLVTGCEYCASVHGRRQIQLSGDQATSVRLARQGPSTLTDPLQQAVIALAAHTATTPPTVGAADVQALREAGLGDDAVRDAVAVAAMFAWANRLMMTLGEAML</sequence>
<evidence type="ECO:0000313" key="6">
    <source>
        <dbReference type="Proteomes" id="UP001501074"/>
    </source>
</evidence>
<dbReference type="InterPro" id="IPR004675">
    <property type="entry name" value="AhpD_core"/>
</dbReference>
<dbReference type="NCBIfam" id="TIGR01926">
    <property type="entry name" value="peroxid_rel"/>
    <property type="match status" value="1"/>
</dbReference>
<dbReference type="InterPro" id="IPR003779">
    <property type="entry name" value="CMD-like"/>
</dbReference>
<evidence type="ECO:0000259" key="3">
    <source>
        <dbReference type="Pfam" id="PF00291"/>
    </source>
</evidence>
<reference evidence="6" key="1">
    <citation type="journal article" date="2019" name="Int. J. Syst. Evol. Microbiol.">
        <title>The Global Catalogue of Microorganisms (GCM) 10K type strain sequencing project: providing services to taxonomists for standard genome sequencing and annotation.</title>
        <authorList>
            <consortium name="The Broad Institute Genomics Platform"/>
            <consortium name="The Broad Institute Genome Sequencing Center for Infectious Disease"/>
            <person name="Wu L."/>
            <person name="Ma J."/>
        </authorList>
    </citation>
    <scope>NUCLEOTIDE SEQUENCE [LARGE SCALE GENOMIC DNA]</scope>
    <source>
        <strain evidence="6">JCM 16902</strain>
    </source>
</reference>
<dbReference type="InterPro" id="IPR029032">
    <property type="entry name" value="AhpD-like"/>
</dbReference>
<dbReference type="InterPro" id="IPR036052">
    <property type="entry name" value="TrpB-like_PALP_sf"/>
</dbReference>
<organism evidence="5 6">
    <name type="scientific">Kineosporia mesophila</name>
    <dbReference type="NCBI Taxonomy" id="566012"/>
    <lineage>
        <taxon>Bacteria</taxon>
        <taxon>Bacillati</taxon>
        <taxon>Actinomycetota</taxon>
        <taxon>Actinomycetes</taxon>
        <taxon>Kineosporiales</taxon>
        <taxon>Kineosporiaceae</taxon>
        <taxon>Kineosporia</taxon>
    </lineage>
</organism>
<feature type="domain" description="Tryptophan synthase beta chain-like PALP" evidence="3">
    <location>
        <begin position="30"/>
        <end position="299"/>
    </location>
</feature>
<proteinExistence type="predicted"/>
<comment type="cofactor">
    <cofactor evidence="1">
        <name>pyridoxal 5'-phosphate</name>
        <dbReference type="ChEBI" id="CHEBI:597326"/>
    </cofactor>
</comment>
<dbReference type="InterPro" id="IPR001926">
    <property type="entry name" value="TrpB-like_PALP"/>
</dbReference>
<dbReference type="InterPro" id="IPR010195">
    <property type="entry name" value="Uncharacterised_peroxidase-rel"/>
</dbReference>
<evidence type="ECO:0000256" key="2">
    <source>
        <dbReference type="ARBA" id="ARBA00022898"/>
    </source>
</evidence>
<dbReference type="EMBL" id="BAAAZO010000002">
    <property type="protein sequence ID" value="GAA3597435.1"/>
    <property type="molecule type" value="Genomic_DNA"/>
</dbReference>
<dbReference type="Proteomes" id="UP001501074">
    <property type="component" value="Unassembled WGS sequence"/>
</dbReference>
<evidence type="ECO:0000256" key="1">
    <source>
        <dbReference type="ARBA" id="ARBA00001933"/>
    </source>
</evidence>
<evidence type="ECO:0000313" key="5">
    <source>
        <dbReference type="EMBL" id="GAA3597435.1"/>
    </source>
</evidence>
<comment type="caution">
    <text evidence="5">The sequence shown here is derived from an EMBL/GenBank/DDBJ whole genome shotgun (WGS) entry which is preliminary data.</text>
</comment>
<dbReference type="SUPFAM" id="SSF69118">
    <property type="entry name" value="AhpD-like"/>
    <property type="match status" value="2"/>
</dbReference>
<dbReference type="Gene3D" id="3.40.50.1100">
    <property type="match status" value="2"/>
</dbReference>
<dbReference type="Pfam" id="PF02627">
    <property type="entry name" value="CMD"/>
    <property type="match status" value="1"/>
</dbReference>
<dbReference type="SUPFAM" id="SSF53686">
    <property type="entry name" value="Tryptophan synthase beta subunit-like PLP-dependent enzymes"/>
    <property type="match status" value="1"/>
</dbReference>